<dbReference type="Pfam" id="PF14309">
    <property type="entry name" value="DUF4378"/>
    <property type="match status" value="1"/>
</dbReference>
<name>A0A5A7P484_STRAF</name>
<keyword evidence="5" id="KW-1185">Reference proteome</keyword>
<comment type="caution">
    <text evidence="4">The sequence shown here is derived from an EMBL/GenBank/DDBJ whole genome shotgun (WGS) entry which is preliminary data.</text>
</comment>
<feature type="compositionally biased region" description="Low complexity" evidence="1">
    <location>
        <begin position="373"/>
        <end position="384"/>
    </location>
</feature>
<evidence type="ECO:0000256" key="1">
    <source>
        <dbReference type="SAM" id="MobiDB-lite"/>
    </source>
</evidence>
<feature type="compositionally biased region" description="Basic and acidic residues" evidence="1">
    <location>
        <begin position="385"/>
        <end position="395"/>
    </location>
</feature>
<dbReference type="InterPro" id="IPR032795">
    <property type="entry name" value="DUF3741-assoc"/>
</dbReference>
<organism evidence="4 5">
    <name type="scientific">Striga asiatica</name>
    <name type="common">Asiatic witchweed</name>
    <name type="synonym">Buchnera asiatica</name>
    <dbReference type="NCBI Taxonomy" id="4170"/>
    <lineage>
        <taxon>Eukaryota</taxon>
        <taxon>Viridiplantae</taxon>
        <taxon>Streptophyta</taxon>
        <taxon>Embryophyta</taxon>
        <taxon>Tracheophyta</taxon>
        <taxon>Spermatophyta</taxon>
        <taxon>Magnoliopsida</taxon>
        <taxon>eudicotyledons</taxon>
        <taxon>Gunneridae</taxon>
        <taxon>Pentapetalae</taxon>
        <taxon>asterids</taxon>
        <taxon>lamiids</taxon>
        <taxon>Lamiales</taxon>
        <taxon>Orobanchaceae</taxon>
        <taxon>Buchnereae</taxon>
        <taxon>Striga</taxon>
    </lineage>
</organism>
<dbReference type="Proteomes" id="UP000325081">
    <property type="component" value="Unassembled WGS sequence"/>
</dbReference>
<feature type="compositionally biased region" description="Basic and acidic residues" evidence="1">
    <location>
        <begin position="219"/>
        <end position="235"/>
    </location>
</feature>
<feature type="region of interest" description="Disordered" evidence="1">
    <location>
        <begin position="295"/>
        <end position="401"/>
    </location>
</feature>
<dbReference type="OrthoDB" id="765769at2759"/>
<sequence>MGIEKQGSRGGNYVGGFLQMFDWHAKSRKKLFSSKSDSTGRSKQKKRCDGNLPRTRLQMLEVDEITAGSSSSIKEGSDYSCSSSLMDEDFYETKAPGVVAKLMGLDSLPKSTPLTDFHSLPTPNHYHQQQKTQKTEPFQDRNTKSGRLHDLPVHSAVKIINRPIEKFQTEVLPPKTAKSIPVTQHKLLSPIKSSHFTPSKDAARVMEAAARIIEPRPGPSERTKMPPADLKEKARLARKPPSKAFEGSRKNSEASTVKSLKGHQSMNKSWNRPQLGPENKGKSISLALQAKANVQKREGLHAADKKEASEVSPSNNNSSNLCRNQNIAKKHSGGPNGMMNVLRQNNQKQNCMAADRGKSPVKSKTNVAKSKLGEMSRVSSSSKKSGSEVKDDKNKALCSSASSSEIVSRKKRCVDGNYNNSEKSEAVKDRGKVGTDVISFTFNAPMTRSGFQSKKSYVGHNMSSGHALSSLLEEKIKELAQKVEFSKHKSGSVLNDMNVSDCKAVIWSNEMEENEAVDEMDIDNQGLEEEFSMTESYISQADKSLDCRLPSPVSVLDLSPCAESCNSSDTLDSNIVGGSKQCSSSIQAQELLDMYSSKNFLTGEGDAELCDSASSNSTGTVVKMQVTKTPLDLTNPAKSPGKWELAYISKILFHLQPMFEDYALGQSKGLIKPQLFDQLEFEISKGQLSISGDIPRIERRLLFDYVNECMDLRFTPYVSQGCKSWAKGVSVIKRKEKLVEEVLKEIMGSTGVGDSMIDELVDKDMSSVHGKWLDFDVEAFELGMQIETRILNSLIDELVTDVLLL</sequence>
<feature type="domain" description="DUF3741" evidence="3">
    <location>
        <begin position="83"/>
        <end position="111"/>
    </location>
</feature>
<gene>
    <name evidence="4" type="ORF">STAS_03386</name>
</gene>
<evidence type="ECO:0000313" key="5">
    <source>
        <dbReference type="Proteomes" id="UP000325081"/>
    </source>
</evidence>
<evidence type="ECO:0000313" key="4">
    <source>
        <dbReference type="EMBL" id="GER27655.1"/>
    </source>
</evidence>
<evidence type="ECO:0000259" key="3">
    <source>
        <dbReference type="Pfam" id="PF14383"/>
    </source>
</evidence>
<protein>
    <submittedName>
        <fullName evidence="4">Fatty acid reductase 4</fullName>
    </submittedName>
</protein>
<reference evidence="5" key="1">
    <citation type="journal article" date="2019" name="Curr. Biol.">
        <title>Genome Sequence of Striga asiatica Provides Insight into the Evolution of Plant Parasitism.</title>
        <authorList>
            <person name="Yoshida S."/>
            <person name="Kim S."/>
            <person name="Wafula E.K."/>
            <person name="Tanskanen J."/>
            <person name="Kim Y.M."/>
            <person name="Honaas L."/>
            <person name="Yang Z."/>
            <person name="Spallek T."/>
            <person name="Conn C.E."/>
            <person name="Ichihashi Y."/>
            <person name="Cheong K."/>
            <person name="Cui S."/>
            <person name="Der J.P."/>
            <person name="Gundlach H."/>
            <person name="Jiao Y."/>
            <person name="Hori C."/>
            <person name="Ishida J.K."/>
            <person name="Kasahara H."/>
            <person name="Kiba T."/>
            <person name="Kim M.S."/>
            <person name="Koo N."/>
            <person name="Laohavisit A."/>
            <person name="Lee Y.H."/>
            <person name="Lumba S."/>
            <person name="McCourt P."/>
            <person name="Mortimer J.C."/>
            <person name="Mutuku J.M."/>
            <person name="Nomura T."/>
            <person name="Sasaki-Sekimoto Y."/>
            <person name="Seto Y."/>
            <person name="Wang Y."/>
            <person name="Wakatake T."/>
            <person name="Sakakibara H."/>
            <person name="Demura T."/>
            <person name="Yamaguchi S."/>
            <person name="Yoneyama K."/>
            <person name="Manabe R.I."/>
            <person name="Nelson D.C."/>
            <person name="Schulman A.H."/>
            <person name="Timko M.P."/>
            <person name="dePamphilis C.W."/>
            <person name="Choi D."/>
            <person name="Shirasu K."/>
        </authorList>
    </citation>
    <scope>NUCLEOTIDE SEQUENCE [LARGE SCALE GENOMIC DNA]</scope>
    <source>
        <strain evidence="5">cv. UVA1</strain>
    </source>
</reference>
<proteinExistence type="predicted"/>
<dbReference type="PANTHER" id="PTHR21726:SF29">
    <property type="entry name" value="EXPRESSED PROTEIN"/>
    <property type="match status" value="1"/>
</dbReference>
<accession>A0A5A7P484</accession>
<feature type="region of interest" description="Disordered" evidence="1">
    <location>
        <begin position="211"/>
        <end position="280"/>
    </location>
</feature>
<dbReference type="Pfam" id="PF14383">
    <property type="entry name" value="VARLMGL"/>
    <property type="match status" value="1"/>
</dbReference>
<feature type="compositionally biased region" description="Basic and acidic residues" evidence="1">
    <location>
        <begin position="133"/>
        <end position="147"/>
    </location>
</feature>
<feature type="compositionally biased region" description="Polar residues" evidence="1">
    <location>
        <begin position="253"/>
        <end position="272"/>
    </location>
</feature>
<dbReference type="InterPro" id="IPR025486">
    <property type="entry name" value="DUF4378"/>
</dbReference>
<dbReference type="PANTHER" id="PTHR21726">
    <property type="entry name" value="PHOSPHATIDYLINOSITOL N-ACETYLGLUCOSAMINYLTRANSFERASE SUBUNIT P DOWN SYNDROME CRITICAL REGION PROTEIN 5 -RELATED"/>
    <property type="match status" value="1"/>
</dbReference>
<feature type="region of interest" description="Disordered" evidence="1">
    <location>
        <begin position="124"/>
        <end position="147"/>
    </location>
</feature>
<feature type="domain" description="DUF4378" evidence="2">
    <location>
        <begin position="644"/>
        <end position="797"/>
    </location>
</feature>
<dbReference type="EMBL" id="BKCP01002113">
    <property type="protein sequence ID" value="GER27655.1"/>
    <property type="molecule type" value="Genomic_DNA"/>
</dbReference>
<feature type="compositionally biased region" description="Low complexity" evidence="1">
    <location>
        <begin position="310"/>
        <end position="326"/>
    </location>
</feature>
<dbReference type="AlphaFoldDB" id="A0A5A7P484"/>
<evidence type="ECO:0000259" key="2">
    <source>
        <dbReference type="Pfam" id="PF14309"/>
    </source>
</evidence>
<feature type="compositionally biased region" description="Basic and acidic residues" evidence="1">
    <location>
        <begin position="295"/>
        <end position="309"/>
    </location>
</feature>